<dbReference type="InterPro" id="IPR018627">
    <property type="entry name" value="ELP6"/>
</dbReference>
<dbReference type="CDD" id="cd19495">
    <property type="entry name" value="Elp6"/>
    <property type="match status" value="1"/>
</dbReference>
<dbReference type="EMBL" id="SNSC02000001">
    <property type="protein sequence ID" value="TID27803.1"/>
    <property type="molecule type" value="Genomic_DNA"/>
</dbReference>
<gene>
    <name evidence="4" type="ORF">E6O75_ATG00570</name>
</gene>
<comment type="caution">
    <text evidence="4">The sequence shown here is derived from an EMBL/GenBank/DDBJ whole genome shotgun (WGS) entry which is preliminary data.</text>
</comment>
<dbReference type="Gene3D" id="3.40.50.300">
    <property type="entry name" value="P-loop containing nucleotide triphosphate hydrolases"/>
    <property type="match status" value="1"/>
</dbReference>
<evidence type="ECO:0000256" key="3">
    <source>
        <dbReference type="SAM" id="MobiDB-lite"/>
    </source>
</evidence>
<feature type="compositionally biased region" description="Polar residues" evidence="3">
    <location>
        <begin position="67"/>
        <end position="77"/>
    </location>
</feature>
<reference evidence="4 5" key="1">
    <citation type="submission" date="2019-04" db="EMBL/GenBank/DDBJ databases">
        <title>High contiguity whole genome sequence and gene annotation resource for two Venturia nashicola isolates.</title>
        <authorList>
            <person name="Prokchorchik M."/>
            <person name="Won K."/>
            <person name="Lee Y."/>
            <person name="Choi E.D."/>
            <person name="Segonzac C."/>
            <person name="Sohn K.H."/>
        </authorList>
    </citation>
    <scope>NUCLEOTIDE SEQUENCE [LARGE SCALE GENOMIC DNA]</scope>
    <source>
        <strain evidence="4 5">PRI2</strain>
    </source>
</reference>
<dbReference type="UniPathway" id="UPA00988"/>
<evidence type="ECO:0000313" key="4">
    <source>
        <dbReference type="EMBL" id="TID27803.1"/>
    </source>
</evidence>
<dbReference type="InterPro" id="IPR027417">
    <property type="entry name" value="P-loop_NTPase"/>
</dbReference>
<evidence type="ECO:0000313" key="5">
    <source>
        <dbReference type="Proteomes" id="UP000298493"/>
    </source>
</evidence>
<keyword evidence="5" id="KW-1185">Reference proteome</keyword>
<dbReference type="PANTHER" id="PTHR16184:SF6">
    <property type="entry name" value="ELONGATOR COMPLEX PROTEIN 6"/>
    <property type="match status" value="1"/>
</dbReference>
<accession>A0A4Z1PFT1</accession>
<organism evidence="4 5">
    <name type="scientific">Venturia nashicola</name>
    <dbReference type="NCBI Taxonomy" id="86259"/>
    <lineage>
        <taxon>Eukaryota</taxon>
        <taxon>Fungi</taxon>
        <taxon>Dikarya</taxon>
        <taxon>Ascomycota</taxon>
        <taxon>Pezizomycotina</taxon>
        <taxon>Dothideomycetes</taxon>
        <taxon>Pleosporomycetidae</taxon>
        <taxon>Venturiales</taxon>
        <taxon>Venturiaceae</taxon>
        <taxon>Venturia</taxon>
    </lineage>
</organism>
<evidence type="ECO:0008006" key="6">
    <source>
        <dbReference type="Google" id="ProtNLM"/>
    </source>
</evidence>
<dbReference type="AlphaFoldDB" id="A0A4Z1PFT1"/>
<dbReference type="PANTHER" id="PTHR16184">
    <property type="entry name" value="ELONGATOR COMPLEX PROTEIN 6"/>
    <property type="match status" value="1"/>
</dbReference>
<sequence>MTTNSRIPPLLEPYVVSRPEDSLILLTSTLGTSANWILTRYLCNSLASQTGKTWKPASTPREYGELNDTNTRTGASNATKDVAGDDYAVVLVSWMRDWHFWRMEGRRAAGLDLAQLSQNKRLAFVDGLTGLCSVDPPVPRSEPPPVREAPPSSTTIPGRRPIPLRQPPGLTRGPAAVETAPISRPVPAQAASPTPSHVFKLKSTDISHTRTVIEEAIQSLSSSSSSQISGPPSQTIVLILDAPDVLLSLQAPTSTPSMTIQSLIYTLRSNPSTHSTVISLSSDINAPPSDLPAGHIPSPLEINTQALLVGMAHEADLIVGCRGLDTGGAGDVSGVVRITQGAEDEGERRSKWKEQELLYFVKGDGDVKVWERGAGVG</sequence>
<feature type="compositionally biased region" description="Pro residues" evidence="3">
    <location>
        <begin position="136"/>
        <end position="148"/>
    </location>
</feature>
<proteinExistence type="inferred from homology"/>
<evidence type="ECO:0000256" key="1">
    <source>
        <dbReference type="ARBA" id="ARBA00005043"/>
    </source>
</evidence>
<feature type="region of interest" description="Disordered" evidence="3">
    <location>
        <begin position="53"/>
        <end position="77"/>
    </location>
</feature>
<dbReference type="Proteomes" id="UP000298493">
    <property type="component" value="Unassembled WGS sequence"/>
</dbReference>
<name>A0A4Z1PFT1_9PEZI</name>
<dbReference type="GO" id="GO:0002098">
    <property type="term" value="P:tRNA wobble uridine modification"/>
    <property type="evidence" value="ECO:0007669"/>
    <property type="project" value="InterPro"/>
</dbReference>
<dbReference type="GO" id="GO:0033588">
    <property type="term" value="C:elongator holoenzyme complex"/>
    <property type="evidence" value="ECO:0007669"/>
    <property type="project" value="InterPro"/>
</dbReference>
<feature type="region of interest" description="Disordered" evidence="3">
    <location>
        <begin position="135"/>
        <end position="170"/>
    </location>
</feature>
<dbReference type="OrthoDB" id="9995306at2759"/>
<comment type="pathway">
    <text evidence="1">tRNA modification; 5-methoxycarbonylmethyl-2-thiouridine-tRNA biosynthesis.</text>
</comment>
<protein>
    <recommendedName>
        <fullName evidence="6">Elongator complex protein 6</fullName>
    </recommendedName>
</protein>
<evidence type="ECO:0000256" key="2">
    <source>
        <dbReference type="ARBA" id="ARBA00008837"/>
    </source>
</evidence>
<comment type="similarity">
    <text evidence="2">Belongs to the ELP6 family.</text>
</comment>